<dbReference type="Proteomes" id="UP001203972">
    <property type="component" value="Unassembled WGS sequence"/>
</dbReference>
<comment type="caution">
    <text evidence="1">The sequence shown here is derived from an EMBL/GenBank/DDBJ whole genome shotgun (WGS) entry which is preliminary data.</text>
</comment>
<reference evidence="2" key="1">
    <citation type="journal article" date="2019" name="Nat. Med.">
        <title>A library of human gut bacterial isolates paired with longitudinal multiomics data enables mechanistic microbiome research.</title>
        <authorList>
            <person name="Poyet M."/>
            <person name="Groussin M."/>
            <person name="Gibbons S.M."/>
            <person name="Avila-Pacheco J."/>
            <person name="Jiang X."/>
            <person name="Kearney S.M."/>
            <person name="Perrotta A.R."/>
            <person name="Berdy B."/>
            <person name="Zhao S."/>
            <person name="Lieberman T.D."/>
            <person name="Swanson P.K."/>
            <person name="Smith M."/>
            <person name="Roesemann S."/>
            <person name="Alexander J.E."/>
            <person name="Rich S.A."/>
            <person name="Livny J."/>
            <person name="Vlamakis H."/>
            <person name="Clish C."/>
            <person name="Bullock K."/>
            <person name="Deik A."/>
            <person name="Scott J."/>
            <person name="Pierce K.A."/>
            <person name="Xavier R.J."/>
            <person name="Alm E.J."/>
        </authorList>
    </citation>
    <scope>NUCLEOTIDE SEQUENCE</scope>
    <source>
        <strain evidence="2">BIOML-A12</strain>
    </source>
</reference>
<organism evidence="1 3">
    <name type="scientific">Clostridium innocuum</name>
    <dbReference type="NCBI Taxonomy" id="1522"/>
    <lineage>
        <taxon>Bacteria</taxon>
        <taxon>Bacillati</taxon>
        <taxon>Bacillota</taxon>
        <taxon>Clostridia</taxon>
        <taxon>Eubacteriales</taxon>
        <taxon>Clostridiaceae</taxon>
        <taxon>Clostridium</taxon>
    </lineage>
</organism>
<evidence type="ECO:0000313" key="1">
    <source>
        <dbReference type="EMBL" id="MCR0233422.1"/>
    </source>
</evidence>
<protein>
    <submittedName>
        <fullName evidence="1">Uncharacterized protein</fullName>
    </submittedName>
</protein>
<evidence type="ECO:0000313" key="3">
    <source>
        <dbReference type="Proteomes" id="UP001203972"/>
    </source>
</evidence>
<dbReference type="EMBL" id="JAKTMA010000019">
    <property type="protein sequence ID" value="MCR0233422.1"/>
    <property type="molecule type" value="Genomic_DNA"/>
</dbReference>
<dbReference type="RefSeq" id="WP_008817299.1">
    <property type="nucleotide sequence ID" value="NZ_AP025565.1"/>
</dbReference>
<proteinExistence type="predicted"/>
<dbReference type="AlphaFoldDB" id="A0AAP2UPE1"/>
<dbReference type="Proteomes" id="UP000604383">
    <property type="component" value="Unassembled WGS sequence"/>
</dbReference>
<name>A0AAP2UPE1_CLOIN</name>
<gene>
    <name evidence="2" type="ORF">GT664_02515</name>
    <name evidence="1" type="ORF">MKC95_11655</name>
</gene>
<reference evidence="1" key="2">
    <citation type="journal article" date="2022" name="Clin. Infect. Dis.">
        <title>Association between Clostridium innocuum and antibiotic-associated diarrhea in adults and children: A cross-sectional study and comparative genomics analysis.</title>
        <authorList>
            <person name="Cherny K.E."/>
            <person name="Muscat E.B."/>
            <person name="Balaji A."/>
            <person name="Mukherjee J."/>
            <person name="Ozer E.A."/>
            <person name="Angarone M.P."/>
            <person name="Hauser A.R."/>
            <person name="Sichel J.S."/>
            <person name="Amponsah E."/>
            <person name="Kociolek L.K."/>
        </authorList>
    </citation>
    <scope>NUCLEOTIDE SEQUENCE</scope>
    <source>
        <strain evidence="1">NU1-AC-029v</strain>
    </source>
</reference>
<evidence type="ECO:0000313" key="2">
    <source>
        <dbReference type="EMBL" id="MZH54653.1"/>
    </source>
</evidence>
<accession>A0AAP2UPE1</accession>
<dbReference type="EMBL" id="WWTN01000003">
    <property type="protein sequence ID" value="MZH54653.1"/>
    <property type="molecule type" value="Genomic_DNA"/>
</dbReference>
<sequence>MDNEREKEVEDLEQKAKFTIITMECDDDDENGRSKKILDDAAIQLQRLFQEMRDWLREHADSMEVNERMERLKLETQKLLASTHDRLQRFSQREGVQAGSKKAAAAADKLAGYVQEGIQEVRQNEYVRRSVHAVADTVDTIRNDEQVKKGVRKLKKGTLKAAEAAFQGLKRVLDTDEDDSRKG</sequence>